<dbReference type="Proteomes" id="UP000641454">
    <property type="component" value="Unassembled WGS sequence"/>
</dbReference>
<evidence type="ECO:0000313" key="2">
    <source>
        <dbReference type="EMBL" id="MBC5843855.1"/>
    </source>
</evidence>
<reference evidence="2 3" key="1">
    <citation type="submission" date="2020-08" db="EMBL/GenBank/DDBJ databases">
        <title>Description of novel Flavobacterium F-392 isolate.</title>
        <authorList>
            <person name="Saticioglu I.B."/>
            <person name="Duman M."/>
            <person name="Altun S."/>
        </authorList>
    </citation>
    <scope>NUCLEOTIDE SEQUENCE [LARGE SCALE GENOMIC DNA]</scope>
    <source>
        <strain evidence="2 3">F-392</strain>
    </source>
</reference>
<gene>
    <name evidence="2" type="ORF">H8R25_05325</name>
</gene>
<feature type="transmembrane region" description="Helical" evidence="1">
    <location>
        <begin position="20"/>
        <end position="40"/>
    </location>
</feature>
<proteinExistence type="predicted"/>
<name>A0A923MZ74_9FLAO</name>
<organism evidence="2 3">
    <name type="scientific">Flavobacterium muglaense</name>
    <dbReference type="NCBI Taxonomy" id="2764716"/>
    <lineage>
        <taxon>Bacteria</taxon>
        <taxon>Pseudomonadati</taxon>
        <taxon>Bacteroidota</taxon>
        <taxon>Flavobacteriia</taxon>
        <taxon>Flavobacteriales</taxon>
        <taxon>Flavobacteriaceae</taxon>
        <taxon>Flavobacterium</taxon>
    </lineage>
</organism>
<protein>
    <submittedName>
        <fullName evidence="2">Uncharacterized protein</fullName>
    </submittedName>
</protein>
<keyword evidence="1" id="KW-1133">Transmembrane helix</keyword>
<accession>A0A923MZ74</accession>
<comment type="caution">
    <text evidence="2">The sequence shown here is derived from an EMBL/GenBank/DDBJ whole genome shotgun (WGS) entry which is preliminary data.</text>
</comment>
<evidence type="ECO:0000256" key="1">
    <source>
        <dbReference type="SAM" id="Phobius"/>
    </source>
</evidence>
<dbReference type="AlphaFoldDB" id="A0A923MZ74"/>
<keyword evidence="1" id="KW-0472">Membrane</keyword>
<keyword evidence="1" id="KW-0812">Transmembrane</keyword>
<dbReference type="EMBL" id="JACRUL010000008">
    <property type="protein sequence ID" value="MBC5843855.1"/>
    <property type="molecule type" value="Genomic_DNA"/>
</dbReference>
<evidence type="ECO:0000313" key="3">
    <source>
        <dbReference type="Proteomes" id="UP000641454"/>
    </source>
</evidence>
<sequence>MLYDNPKLKSNTGKSQLNSLAVKLILVFVLFAVNIQQTVAQKQQDLVGFYKLRGGSHYLKADSTFVIIGYATLITGKWALKKQGEVIFTPDRPEESFYIYGRHDKKLKSESKFMLSNGLGEEETFIKVGALDNKTPQLKRIFQKNNHCFKYPEIYNTKQKGDTISLSSIPYGSQAEKSLPTIYTFYNANHYNDFIVIHYKQDYKYEPFSYFFKDNILYYGDHGGKKEDLKEYLKESSFSGISKTVFSPEEILITPLYKDYEIDDKELFNAQYSFQESKNAFIDKFNYVENEENTSDYEYNNTNILNQYKRIDSYIKFDKKFNIDEKAIFIYDCDK</sequence>
<dbReference type="RefSeq" id="WP_187017526.1">
    <property type="nucleotide sequence ID" value="NZ_JACRUK010000008.1"/>
</dbReference>
<keyword evidence="3" id="KW-1185">Reference proteome</keyword>